<keyword evidence="11" id="KW-1185">Reference proteome</keyword>
<evidence type="ECO:0000256" key="2">
    <source>
        <dbReference type="ARBA" id="ARBA00022723"/>
    </source>
</evidence>
<reference evidence="10" key="1">
    <citation type="journal article" date="2023" name="IMA Fungus">
        <title>Comparative genomic study of the Penicillium genus elucidates a diverse pangenome and 15 lateral gene transfer events.</title>
        <authorList>
            <person name="Petersen C."/>
            <person name="Sorensen T."/>
            <person name="Nielsen M.R."/>
            <person name="Sondergaard T.E."/>
            <person name="Sorensen J.L."/>
            <person name="Fitzpatrick D.A."/>
            <person name="Frisvad J.C."/>
            <person name="Nielsen K.L."/>
        </authorList>
    </citation>
    <scope>NUCLEOTIDE SEQUENCE</scope>
    <source>
        <strain evidence="10">IBT 15450</strain>
    </source>
</reference>
<dbReference type="InterPro" id="IPR007219">
    <property type="entry name" value="XnlR_reg_dom"/>
</dbReference>
<dbReference type="SMART" id="SM00066">
    <property type="entry name" value="GAL4"/>
    <property type="match status" value="1"/>
</dbReference>
<keyword evidence="4" id="KW-0805">Transcription regulation</keyword>
<keyword evidence="6" id="KW-0804">Transcription</keyword>
<dbReference type="Gene3D" id="4.10.240.10">
    <property type="entry name" value="Zn(2)-C6 fungal-type DNA-binding domain"/>
    <property type="match status" value="1"/>
</dbReference>
<name>A0AAD6IBL9_PENCN</name>
<evidence type="ECO:0000259" key="9">
    <source>
        <dbReference type="PROSITE" id="PS50048"/>
    </source>
</evidence>
<dbReference type="GO" id="GO:0006351">
    <property type="term" value="P:DNA-templated transcription"/>
    <property type="evidence" value="ECO:0007669"/>
    <property type="project" value="InterPro"/>
</dbReference>
<dbReference type="GO" id="GO:0000981">
    <property type="term" value="F:DNA-binding transcription factor activity, RNA polymerase II-specific"/>
    <property type="evidence" value="ECO:0007669"/>
    <property type="project" value="InterPro"/>
</dbReference>
<evidence type="ECO:0000256" key="1">
    <source>
        <dbReference type="ARBA" id="ARBA00004123"/>
    </source>
</evidence>
<dbReference type="GO" id="GO:0003677">
    <property type="term" value="F:DNA binding"/>
    <property type="evidence" value="ECO:0007669"/>
    <property type="project" value="UniProtKB-KW"/>
</dbReference>
<dbReference type="Pfam" id="PF04082">
    <property type="entry name" value="Fungal_trans"/>
    <property type="match status" value="1"/>
</dbReference>
<proteinExistence type="predicted"/>
<dbReference type="PROSITE" id="PS50048">
    <property type="entry name" value="ZN2_CY6_FUNGAL_2"/>
    <property type="match status" value="1"/>
</dbReference>
<comment type="caution">
    <text evidence="10">The sequence shown here is derived from an EMBL/GenBank/DDBJ whole genome shotgun (WGS) entry which is preliminary data.</text>
</comment>
<evidence type="ECO:0000256" key="8">
    <source>
        <dbReference type="SAM" id="MobiDB-lite"/>
    </source>
</evidence>
<dbReference type="GO" id="GO:0008270">
    <property type="term" value="F:zinc ion binding"/>
    <property type="evidence" value="ECO:0007669"/>
    <property type="project" value="InterPro"/>
</dbReference>
<evidence type="ECO:0000256" key="3">
    <source>
        <dbReference type="ARBA" id="ARBA00022833"/>
    </source>
</evidence>
<dbReference type="InterPro" id="IPR001138">
    <property type="entry name" value="Zn2Cys6_DnaBD"/>
</dbReference>
<comment type="subcellular location">
    <subcellularLocation>
        <location evidence="1">Nucleus</location>
    </subcellularLocation>
</comment>
<dbReference type="SMART" id="SM00906">
    <property type="entry name" value="Fungal_trans"/>
    <property type="match status" value="1"/>
</dbReference>
<dbReference type="SUPFAM" id="SSF57701">
    <property type="entry name" value="Zn2/Cys6 DNA-binding domain"/>
    <property type="match status" value="1"/>
</dbReference>
<dbReference type="CDD" id="cd12148">
    <property type="entry name" value="fungal_TF_MHR"/>
    <property type="match status" value="1"/>
</dbReference>
<protein>
    <recommendedName>
        <fullName evidence="9">Zn(2)-C6 fungal-type domain-containing protein</fullName>
    </recommendedName>
</protein>
<evidence type="ECO:0000256" key="6">
    <source>
        <dbReference type="ARBA" id="ARBA00023163"/>
    </source>
</evidence>
<dbReference type="Proteomes" id="UP001219568">
    <property type="component" value="Unassembled WGS sequence"/>
</dbReference>
<feature type="region of interest" description="Disordered" evidence="8">
    <location>
        <begin position="499"/>
        <end position="526"/>
    </location>
</feature>
<dbReference type="InterPro" id="IPR051615">
    <property type="entry name" value="Transcr_Regulatory_Elem"/>
</dbReference>
<sequence>MNEARNKNGLLMDFPVKTPIRKGSARRKSPRAIRSPYTTEACQECRRRRAKCDGTKPSCGRCLRHGIDCKFTGRDDSRGTAPKSLVMLLQSRIDLLEQVLWLHSIDVDATIAQLRARGDFGSGTSLPAQPSPQITEPDGALCSKGSFGVGDDGEVSYFGSSSGRVELLHSNAADTDHVAPTSLPPVGSRLNQFCQEIQSGCDISEDLKEHLIAIYFEWEQPWCQLVDESLFRESMQSKGRYFSPLLLNSILAIGSRYSDRPEVRSVRDDPNTAGQAFLEIAEVLLHFDLQSPSITTIQSLGILAIMYVATGSDSKGWLKHGMAVRLALDMGLNLNSATLHKSHVFSEVEIELRKQIYWALFCTDKMWASYTGRVCTMLDSQALVQLPLPSGTGQEPTSPREALRSLHHALSTQCQILEKILTSLYAPKSLSPGVQRHTFFDQCLLELKSWKYRLPVELQIKLSAGSDARTHTHTRPYTFILHMVYHTSLIMLTKPFLARKQRPSRETPSTGGLSKDQGQDQSDPTAERAMTLCMDAAREISLLGEQYRKAFGSFRQTPVTATHCTLSAVLFFIFSLNNCVSNEMDDGGEARSQKAIAKAINSCVVTLGELASSWSPARRYWKAVLAILEHRHVRSKADSSSQPASSTPGCSAAAPDADLEGISGSFWDSVLGGENYAGSFHDVGMWQGTANYDSLGAEGETLFDGLMLGFPYGFEPFPGFSPEQHEL</sequence>
<dbReference type="PANTHER" id="PTHR31313">
    <property type="entry name" value="TY1 ENHANCER ACTIVATOR"/>
    <property type="match status" value="1"/>
</dbReference>
<evidence type="ECO:0000256" key="4">
    <source>
        <dbReference type="ARBA" id="ARBA00023015"/>
    </source>
</evidence>
<reference evidence="10" key="2">
    <citation type="submission" date="2023-01" db="EMBL/GenBank/DDBJ databases">
        <authorList>
            <person name="Petersen C."/>
        </authorList>
    </citation>
    <scope>NUCLEOTIDE SEQUENCE</scope>
    <source>
        <strain evidence="10">IBT 15450</strain>
    </source>
</reference>
<keyword evidence="3" id="KW-0862">Zinc</keyword>
<dbReference type="EMBL" id="JAQJZL010000004">
    <property type="protein sequence ID" value="KAJ6042995.1"/>
    <property type="molecule type" value="Genomic_DNA"/>
</dbReference>
<accession>A0AAD6IBL9</accession>
<evidence type="ECO:0000313" key="10">
    <source>
        <dbReference type="EMBL" id="KAJ6042995.1"/>
    </source>
</evidence>
<dbReference type="PANTHER" id="PTHR31313:SF83">
    <property type="entry name" value="ZN(II)2CYS6 TRANSCRIPTION FACTOR (EUROFUNG)"/>
    <property type="match status" value="1"/>
</dbReference>
<keyword evidence="7" id="KW-0539">Nucleus</keyword>
<organism evidence="10 11">
    <name type="scientific">Penicillium canescens</name>
    <dbReference type="NCBI Taxonomy" id="5083"/>
    <lineage>
        <taxon>Eukaryota</taxon>
        <taxon>Fungi</taxon>
        <taxon>Dikarya</taxon>
        <taxon>Ascomycota</taxon>
        <taxon>Pezizomycotina</taxon>
        <taxon>Eurotiomycetes</taxon>
        <taxon>Eurotiomycetidae</taxon>
        <taxon>Eurotiales</taxon>
        <taxon>Aspergillaceae</taxon>
        <taxon>Penicillium</taxon>
    </lineage>
</organism>
<keyword evidence="2" id="KW-0479">Metal-binding</keyword>
<dbReference type="PROSITE" id="PS00463">
    <property type="entry name" value="ZN2_CY6_FUNGAL_1"/>
    <property type="match status" value="1"/>
</dbReference>
<dbReference type="CDD" id="cd00067">
    <property type="entry name" value="GAL4"/>
    <property type="match status" value="1"/>
</dbReference>
<dbReference type="GO" id="GO:0005634">
    <property type="term" value="C:nucleus"/>
    <property type="evidence" value="ECO:0007669"/>
    <property type="project" value="UniProtKB-SubCell"/>
</dbReference>
<evidence type="ECO:0000313" key="11">
    <source>
        <dbReference type="Proteomes" id="UP001219568"/>
    </source>
</evidence>
<evidence type="ECO:0000256" key="5">
    <source>
        <dbReference type="ARBA" id="ARBA00023125"/>
    </source>
</evidence>
<evidence type="ECO:0000256" key="7">
    <source>
        <dbReference type="ARBA" id="ARBA00023242"/>
    </source>
</evidence>
<gene>
    <name evidence="10" type="ORF">N7460_004350</name>
</gene>
<dbReference type="Pfam" id="PF00172">
    <property type="entry name" value="Zn_clus"/>
    <property type="match status" value="1"/>
</dbReference>
<dbReference type="AlphaFoldDB" id="A0AAD6IBL9"/>
<feature type="domain" description="Zn(2)-C6 fungal-type" evidence="9">
    <location>
        <begin position="41"/>
        <end position="71"/>
    </location>
</feature>
<keyword evidence="5" id="KW-0238">DNA-binding</keyword>
<dbReference type="InterPro" id="IPR036864">
    <property type="entry name" value="Zn2-C6_fun-type_DNA-bd_sf"/>
</dbReference>